<dbReference type="Gene3D" id="1.10.287.110">
    <property type="entry name" value="DnaJ domain"/>
    <property type="match status" value="1"/>
</dbReference>
<keyword evidence="6" id="KW-0143">Chaperone</keyword>
<evidence type="ECO:0000259" key="8">
    <source>
        <dbReference type="PROSITE" id="PS50076"/>
    </source>
</evidence>
<evidence type="ECO:0000256" key="3">
    <source>
        <dbReference type="ARBA" id="ARBA00010476"/>
    </source>
</evidence>
<dbReference type="FunFam" id="1.20.1280.20:FF:000002">
    <property type="entry name" value="HscB mitochondrial iron-sulfur cluster co-chaperone"/>
    <property type="match status" value="1"/>
</dbReference>
<comment type="caution">
    <text evidence="9">The sequence shown here is derived from an EMBL/GenBank/DDBJ whole genome shotgun (WGS) entry which is preliminary data.</text>
</comment>
<dbReference type="SUPFAM" id="SSF46565">
    <property type="entry name" value="Chaperone J-domain"/>
    <property type="match status" value="1"/>
</dbReference>
<feature type="region of interest" description="Disordered" evidence="7">
    <location>
        <begin position="23"/>
        <end position="47"/>
    </location>
</feature>
<evidence type="ECO:0000256" key="2">
    <source>
        <dbReference type="ARBA" id="ARBA00004496"/>
    </source>
</evidence>
<evidence type="ECO:0000256" key="4">
    <source>
        <dbReference type="ARBA" id="ARBA00022490"/>
    </source>
</evidence>
<dbReference type="NCBIfam" id="TIGR00714">
    <property type="entry name" value="hscB"/>
    <property type="match status" value="1"/>
</dbReference>
<keyword evidence="10" id="KW-1185">Reference proteome</keyword>
<dbReference type="AlphaFoldDB" id="A0A3S3MZK4"/>
<protein>
    <submittedName>
        <fullName evidence="9">DnaJ domain-containing protein</fullName>
    </submittedName>
</protein>
<dbReference type="EMBL" id="QPKB01000005">
    <property type="protein sequence ID" value="RWR85451.1"/>
    <property type="molecule type" value="Genomic_DNA"/>
</dbReference>
<dbReference type="Proteomes" id="UP000283530">
    <property type="component" value="Unassembled WGS sequence"/>
</dbReference>
<comment type="similarity">
    <text evidence="3">Belongs to the HscB family.</text>
</comment>
<dbReference type="InterPro" id="IPR009073">
    <property type="entry name" value="HscB_oligo_C"/>
</dbReference>
<dbReference type="Pfam" id="PF07743">
    <property type="entry name" value="HSCB_C"/>
    <property type="match status" value="1"/>
</dbReference>
<dbReference type="GO" id="GO:0005739">
    <property type="term" value="C:mitochondrion"/>
    <property type="evidence" value="ECO:0007669"/>
    <property type="project" value="UniProtKB-SubCell"/>
</dbReference>
<comment type="subcellular location">
    <subcellularLocation>
        <location evidence="2">Cytoplasm</location>
    </subcellularLocation>
    <subcellularLocation>
        <location evidence="1">Mitochondrion</location>
    </subcellularLocation>
</comment>
<sequence length="276" mass="31817">MSTNRKLLIYALRSLNRRNSLSIPPPSLEFQPKTQTPCDFSDSSSHSSEETRVSRAFHCVYDRSLDSRVSSRSFCSESAERSVERCWNCSAAAESKPFLSCGACRSVQSVDRSVDYFQIFGLEKRYDIQTENLESKYKDWQKKLHPDLVHSKSEVRAKKAYAAEQSARVIDAYRTLRMPLLRAMYLMRLEGEPVDEEQTVSDPELLAEIMEVREAVEEACDSQSLKQIQTQVQRKLENWSNSFGTALKNCEFESAATSIRRMTYYERVLEEIVKKL</sequence>
<organism evidence="9 10">
    <name type="scientific">Cinnamomum micranthum f. kanehirae</name>
    <dbReference type="NCBI Taxonomy" id="337451"/>
    <lineage>
        <taxon>Eukaryota</taxon>
        <taxon>Viridiplantae</taxon>
        <taxon>Streptophyta</taxon>
        <taxon>Embryophyta</taxon>
        <taxon>Tracheophyta</taxon>
        <taxon>Spermatophyta</taxon>
        <taxon>Magnoliopsida</taxon>
        <taxon>Magnoliidae</taxon>
        <taxon>Laurales</taxon>
        <taxon>Lauraceae</taxon>
        <taxon>Cinnamomum</taxon>
    </lineage>
</organism>
<dbReference type="GO" id="GO:0044571">
    <property type="term" value="P:[2Fe-2S] cluster assembly"/>
    <property type="evidence" value="ECO:0007669"/>
    <property type="project" value="InterPro"/>
</dbReference>
<dbReference type="OrthoDB" id="448954at2759"/>
<reference evidence="9 10" key="1">
    <citation type="journal article" date="2019" name="Nat. Plants">
        <title>Stout camphor tree genome fills gaps in understanding of flowering plant genome evolution.</title>
        <authorList>
            <person name="Chaw S.M."/>
            <person name="Liu Y.C."/>
            <person name="Wu Y.W."/>
            <person name="Wang H.Y."/>
            <person name="Lin C.I."/>
            <person name="Wu C.S."/>
            <person name="Ke H.M."/>
            <person name="Chang L.Y."/>
            <person name="Hsu C.Y."/>
            <person name="Yang H.T."/>
            <person name="Sudianto E."/>
            <person name="Hsu M.H."/>
            <person name="Wu K.P."/>
            <person name="Wang L.N."/>
            <person name="Leebens-Mack J.H."/>
            <person name="Tsai I.J."/>
        </authorList>
    </citation>
    <scope>NUCLEOTIDE SEQUENCE [LARGE SCALE GENOMIC DNA]</scope>
    <source>
        <strain evidence="10">cv. Chaw 1501</strain>
        <tissue evidence="9">Young leaves</tissue>
    </source>
</reference>
<evidence type="ECO:0000256" key="1">
    <source>
        <dbReference type="ARBA" id="ARBA00004173"/>
    </source>
</evidence>
<dbReference type="PANTHER" id="PTHR14021">
    <property type="entry name" value="IRON-SULFUR CLUSTER CO-CHAPERONE PROTEIN HSCB"/>
    <property type="match status" value="1"/>
</dbReference>
<name>A0A3S3MZK4_9MAGN</name>
<dbReference type="InterPro" id="IPR036386">
    <property type="entry name" value="HscB_C_sf"/>
</dbReference>
<feature type="domain" description="J" evidence="8">
    <location>
        <begin position="115"/>
        <end position="189"/>
    </location>
</feature>
<evidence type="ECO:0000256" key="5">
    <source>
        <dbReference type="ARBA" id="ARBA00023128"/>
    </source>
</evidence>
<dbReference type="SUPFAM" id="SSF47144">
    <property type="entry name" value="HSC20 (HSCB), C-terminal oligomerisation domain"/>
    <property type="match status" value="1"/>
</dbReference>
<evidence type="ECO:0000313" key="9">
    <source>
        <dbReference type="EMBL" id="RWR85451.1"/>
    </source>
</evidence>
<dbReference type="STRING" id="337451.A0A3S3MZK4"/>
<gene>
    <name evidence="9" type="ORF">CKAN_01431500</name>
</gene>
<dbReference type="GO" id="GO:0051259">
    <property type="term" value="P:protein complex oligomerization"/>
    <property type="evidence" value="ECO:0007669"/>
    <property type="project" value="InterPro"/>
</dbReference>
<dbReference type="FunFam" id="1.10.287.110:FF:000082">
    <property type="entry name" value="Iron-sulfur cluster co-chaperone protein HscB, mitochondrial"/>
    <property type="match status" value="1"/>
</dbReference>
<dbReference type="PROSITE" id="PS50076">
    <property type="entry name" value="DNAJ_2"/>
    <property type="match status" value="1"/>
</dbReference>
<dbReference type="GO" id="GO:0001671">
    <property type="term" value="F:ATPase activator activity"/>
    <property type="evidence" value="ECO:0007669"/>
    <property type="project" value="InterPro"/>
</dbReference>
<dbReference type="PANTHER" id="PTHR14021:SF15">
    <property type="entry name" value="IRON-SULFUR CLUSTER CO-CHAPERONE PROTEIN HSCB"/>
    <property type="match status" value="1"/>
</dbReference>
<dbReference type="InterPro" id="IPR001623">
    <property type="entry name" value="DnaJ_domain"/>
</dbReference>
<proteinExistence type="inferred from homology"/>
<dbReference type="InterPro" id="IPR004640">
    <property type="entry name" value="HscB"/>
</dbReference>
<evidence type="ECO:0000256" key="7">
    <source>
        <dbReference type="SAM" id="MobiDB-lite"/>
    </source>
</evidence>
<evidence type="ECO:0000256" key="6">
    <source>
        <dbReference type="ARBA" id="ARBA00023186"/>
    </source>
</evidence>
<dbReference type="Gene3D" id="1.20.1280.20">
    <property type="entry name" value="HscB, C-terminal domain"/>
    <property type="match status" value="1"/>
</dbReference>
<keyword evidence="5" id="KW-0496">Mitochondrion</keyword>
<accession>A0A3S3MZK4</accession>
<evidence type="ECO:0000313" key="10">
    <source>
        <dbReference type="Proteomes" id="UP000283530"/>
    </source>
</evidence>
<dbReference type="CDD" id="cd06257">
    <property type="entry name" value="DnaJ"/>
    <property type="match status" value="1"/>
</dbReference>
<dbReference type="SMART" id="SM00271">
    <property type="entry name" value="DnaJ"/>
    <property type="match status" value="1"/>
</dbReference>
<dbReference type="GO" id="GO:0051087">
    <property type="term" value="F:protein-folding chaperone binding"/>
    <property type="evidence" value="ECO:0007669"/>
    <property type="project" value="InterPro"/>
</dbReference>
<dbReference type="InterPro" id="IPR036869">
    <property type="entry name" value="J_dom_sf"/>
</dbReference>
<keyword evidence="4" id="KW-0963">Cytoplasm</keyword>